<accession>A0A6G8R5H9</accession>
<reference evidence="1 2" key="1">
    <citation type="submission" date="2020-03" db="EMBL/GenBank/DDBJ databases">
        <title>The Isolation and Genome Sequence of a Novel Cyanophage S-N03 from the Huanghai Sea, China.</title>
        <authorList>
            <person name="Jiang T."/>
        </authorList>
    </citation>
    <scope>NUCLEOTIDE SEQUENCE [LARGE SCALE GENOMIC DNA]</scope>
</reference>
<organism evidence="1 2">
    <name type="scientific">Synechococcus phage S-N03</name>
    <dbReference type="NCBI Taxonomy" id="2718943"/>
    <lineage>
        <taxon>Viruses</taxon>
        <taxon>Duplodnaviria</taxon>
        <taxon>Heunggongvirae</taxon>
        <taxon>Uroviricota</taxon>
        <taxon>Caudoviricetes</taxon>
        <taxon>Pantevenvirales</taxon>
        <taxon>Kyanoviridae</taxon>
        <taxon>Huanghaivirus</taxon>
        <taxon>Huanghaivirus snothree</taxon>
    </lineage>
</organism>
<evidence type="ECO:0000313" key="1">
    <source>
        <dbReference type="EMBL" id="QIN96650.1"/>
    </source>
</evidence>
<protein>
    <submittedName>
        <fullName evidence="1">Tail fiber protein</fullName>
    </submittedName>
</protein>
<evidence type="ECO:0000313" key="2">
    <source>
        <dbReference type="Proteomes" id="UP000502617"/>
    </source>
</evidence>
<name>A0A6G8R5H9_9CAUD</name>
<sequence>MALQNTDHLLVQRSGSSYKMEASDIIPFLEAEGFGTSSVTVSATAPVGPTAGDMWWNSDDGNLYIYYQDADTTQWVPSNSDGGGFVNATVGANVPTDASQGDLWYSTSDARLYIYDGAVWIDASPASAPNISTISDTAPSTPASGDLWYDLDSARLYVYNGSAWVDSAPGYGIQDGAVGTTQLADDAVTGPKLDSSVGSDNMIINGNMMIDQRNDSGAVSTNGSFTADRWQMVHSSNGLFSAQQIVEAPPGLKFSVKVTTTTADTSLTTNQQLLLRQLVEGQNFIPAAFGTPNAKNLSLSFWVRSSLTGTFSGAVGNGADDRSYVFDYAIDSADTWEYKTVTIPGDTTGTWLINSGVGLRVNWSLGMGPDLSETAGAWYGSVRRGATGAVSLLGTLNATWQISGVQLTASAEPLPFQHEDYGTTLHKCQRYYQKLYFNNSSYENICTLIVPGSAASPAGDGIVNWIAELRTSPSVATSNGPTFRWNGGGLTDLVCSSVTIPRAGKYNCAITAIDSTSRSRTSGYAGWLSRENTEDCWISADAEL</sequence>
<dbReference type="KEGG" id="vg:77945184"/>
<dbReference type="EMBL" id="MT162466">
    <property type="protein sequence ID" value="QIN96650.1"/>
    <property type="molecule type" value="Genomic_DNA"/>
</dbReference>
<dbReference type="GeneID" id="77945184"/>
<dbReference type="RefSeq" id="YP_010669030.1">
    <property type="nucleotide sequence ID" value="NC_070959.1"/>
</dbReference>
<keyword evidence="2" id="KW-1185">Reference proteome</keyword>
<dbReference type="Proteomes" id="UP000502617">
    <property type="component" value="Segment"/>
</dbReference>
<proteinExistence type="predicted"/>